<protein>
    <submittedName>
        <fullName evidence="12">Oligopeptide ABC transporter permease OppC</fullName>
    </submittedName>
</protein>
<feature type="transmembrane region" description="Helical" evidence="10">
    <location>
        <begin position="184"/>
        <end position="203"/>
    </location>
</feature>
<evidence type="ECO:0000256" key="9">
    <source>
        <dbReference type="ARBA" id="ARBA00024202"/>
    </source>
</evidence>
<feature type="transmembrane region" description="Helical" evidence="10">
    <location>
        <begin position="234"/>
        <end position="254"/>
    </location>
</feature>
<proteinExistence type="inferred from homology"/>
<dbReference type="EMBL" id="JBHSSM010000007">
    <property type="protein sequence ID" value="MFC6314392.1"/>
    <property type="molecule type" value="Genomic_DNA"/>
</dbReference>
<dbReference type="PANTHER" id="PTHR43386">
    <property type="entry name" value="OLIGOPEPTIDE TRANSPORT SYSTEM PERMEASE PROTEIN APPC"/>
    <property type="match status" value="1"/>
</dbReference>
<keyword evidence="4 10" id="KW-0812">Transmembrane</keyword>
<dbReference type="NCBIfam" id="NF043080">
    <property type="entry name" value="MMSYN1_0166"/>
    <property type="match status" value="1"/>
</dbReference>
<dbReference type="Proteomes" id="UP001596310">
    <property type="component" value="Unassembled WGS sequence"/>
</dbReference>
<evidence type="ECO:0000256" key="1">
    <source>
        <dbReference type="ARBA" id="ARBA00004651"/>
    </source>
</evidence>
<evidence type="ECO:0000256" key="7">
    <source>
        <dbReference type="ARBA" id="ARBA00022989"/>
    </source>
</evidence>
<feature type="transmembrane region" description="Helical" evidence="10">
    <location>
        <begin position="260"/>
        <end position="278"/>
    </location>
</feature>
<feature type="transmembrane region" description="Helical" evidence="10">
    <location>
        <begin position="290"/>
        <end position="310"/>
    </location>
</feature>
<accession>A0ABW1UNF1</accession>
<dbReference type="Pfam" id="PF00528">
    <property type="entry name" value="BPD_transp_1"/>
    <property type="match status" value="1"/>
</dbReference>
<keyword evidence="8 10" id="KW-0472">Membrane</keyword>
<evidence type="ECO:0000256" key="3">
    <source>
        <dbReference type="ARBA" id="ARBA00022475"/>
    </source>
</evidence>
<keyword evidence="6" id="KW-0653">Protein transport</keyword>
<evidence type="ECO:0000256" key="5">
    <source>
        <dbReference type="ARBA" id="ARBA00022856"/>
    </source>
</evidence>
<evidence type="ECO:0000313" key="12">
    <source>
        <dbReference type="EMBL" id="MFC6314392.1"/>
    </source>
</evidence>
<evidence type="ECO:0000256" key="8">
    <source>
        <dbReference type="ARBA" id="ARBA00023136"/>
    </source>
</evidence>
<keyword evidence="13" id="KW-1185">Reference proteome</keyword>
<sequence length="323" mass="36100">MAKKNAAVAAEAIKPKAVAKDEDFVLVSLDKKATEIIDTPKYSYWKSVWKTFFANPVTIFMLVLMIIILLMSYIQPMFSGYSLLDVKGVNDFGARYNWPSAKYWFGTDADGKSLFDAVWAGAKTSISIGVIASVIVTVVGVIVGAFWGVSKKIDRIMLEIYNVISNVPMTLIVIVLSYTFGNGFWNLIFAMTVTSWLGTAYFIRVQVMIMRDREYNIASRTLGTPTRRMIFRNILPYLTSVIVTQVSQLLPSFISIEVFLSFLGVGLSSNVPSLGRLISQYSPYMTSYPYLFWLPVLVLALITVSLYIVGQNLADASDPRTHM</sequence>
<feature type="transmembrane region" description="Helical" evidence="10">
    <location>
        <begin position="160"/>
        <end position="178"/>
    </location>
</feature>
<name>A0ABW1UNF1_9LACO</name>
<evidence type="ECO:0000256" key="6">
    <source>
        <dbReference type="ARBA" id="ARBA00022927"/>
    </source>
</evidence>
<comment type="similarity">
    <text evidence="9">Belongs to the binding-protein-dependent transport system permease family. OppBC subfamily.</text>
</comment>
<dbReference type="InterPro" id="IPR035906">
    <property type="entry name" value="MetI-like_sf"/>
</dbReference>
<gene>
    <name evidence="12" type="primary">oppC</name>
    <name evidence="12" type="ORF">ACFQHW_02280</name>
</gene>
<dbReference type="CDD" id="cd06261">
    <property type="entry name" value="TM_PBP2"/>
    <property type="match status" value="1"/>
</dbReference>
<evidence type="ECO:0000259" key="11">
    <source>
        <dbReference type="PROSITE" id="PS50928"/>
    </source>
</evidence>
<dbReference type="SUPFAM" id="SSF161098">
    <property type="entry name" value="MetI-like"/>
    <property type="match status" value="1"/>
</dbReference>
<reference evidence="13" key="1">
    <citation type="journal article" date="2019" name="Int. J. Syst. Evol. Microbiol.">
        <title>The Global Catalogue of Microorganisms (GCM) 10K type strain sequencing project: providing services to taxonomists for standard genome sequencing and annotation.</title>
        <authorList>
            <consortium name="The Broad Institute Genomics Platform"/>
            <consortium name="The Broad Institute Genome Sequencing Center for Infectious Disease"/>
            <person name="Wu L."/>
            <person name="Ma J."/>
        </authorList>
    </citation>
    <scope>NUCLEOTIDE SEQUENCE [LARGE SCALE GENOMIC DNA]</scope>
    <source>
        <strain evidence="13">CCM 8897</strain>
    </source>
</reference>
<dbReference type="InterPro" id="IPR050366">
    <property type="entry name" value="BP-dependent_transpt_permease"/>
</dbReference>
<keyword evidence="2 10" id="KW-0813">Transport</keyword>
<dbReference type="InterPro" id="IPR025966">
    <property type="entry name" value="OppC_N"/>
</dbReference>
<dbReference type="Pfam" id="PF12911">
    <property type="entry name" value="OppC_N"/>
    <property type="match status" value="1"/>
</dbReference>
<feature type="transmembrane region" description="Helical" evidence="10">
    <location>
        <begin position="52"/>
        <end position="74"/>
    </location>
</feature>
<keyword evidence="5" id="KW-0571">Peptide transport</keyword>
<dbReference type="Gene3D" id="1.10.3720.10">
    <property type="entry name" value="MetI-like"/>
    <property type="match status" value="1"/>
</dbReference>
<feature type="transmembrane region" description="Helical" evidence="10">
    <location>
        <begin position="126"/>
        <end position="148"/>
    </location>
</feature>
<comment type="subcellular location">
    <subcellularLocation>
        <location evidence="1 10">Cell membrane</location>
        <topology evidence="1 10">Multi-pass membrane protein</topology>
    </subcellularLocation>
</comment>
<dbReference type="RefSeq" id="WP_125599624.1">
    <property type="nucleotide sequence ID" value="NZ_JBHSSM010000007.1"/>
</dbReference>
<comment type="caution">
    <text evidence="12">The sequence shown here is derived from an EMBL/GenBank/DDBJ whole genome shotgun (WGS) entry which is preliminary data.</text>
</comment>
<evidence type="ECO:0000256" key="10">
    <source>
        <dbReference type="RuleBase" id="RU363032"/>
    </source>
</evidence>
<evidence type="ECO:0000313" key="13">
    <source>
        <dbReference type="Proteomes" id="UP001596310"/>
    </source>
</evidence>
<keyword evidence="7 10" id="KW-1133">Transmembrane helix</keyword>
<evidence type="ECO:0000256" key="2">
    <source>
        <dbReference type="ARBA" id="ARBA00022448"/>
    </source>
</evidence>
<dbReference type="InterPro" id="IPR000515">
    <property type="entry name" value="MetI-like"/>
</dbReference>
<feature type="domain" description="ABC transmembrane type-1" evidence="11">
    <location>
        <begin position="122"/>
        <end position="310"/>
    </location>
</feature>
<dbReference type="InterPro" id="IPR054864">
    <property type="entry name" value="OppC_permease"/>
</dbReference>
<keyword evidence="3" id="KW-1003">Cell membrane</keyword>
<organism evidence="12 13">
    <name type="scientific">Lapidilactobacillus achengensis</name>
    <dbReference type="NCBI Taxonomy" id="2486000"/>
    <lineage>
        <taxon>Bacteria</taxon>
        <taxon>Bacillati</taxon>
        <taxon>Bacillota</taxon>
        <taxon>Bacilli</taxon>
        <taxon>Lactobacillales</taxon>
        <taxon>Lactobacillaceae</taxon>
        <taxon>Lapidilactobacillus</taxon>
    </lineage>
</organism>
<dbReference type="PROSITE" id="PS50928">
    <property type="entry name" value="ABC_TM1"/>
    <property type="match status" value="1"/>
</dbReference>
<dbReference type="PANTHER" id="PTHR43386:SF24">
    <property type="entry name" value="OLIGOPEPTIDE TRANSPORT SYSTEM PERMEASE PROTEIN AMID"/>
    <property type="match status" value="1"/>
</dbReference>
<evidence type="ECO:0000256" key="4">
    <source>
        <dbReference type="ARBA" id="ARBA00022692"/>
    </source>
</evidence>